<dbReference type="AlphaFoldDB" id="A0A8S9PXC1"/>
<keyword evidence="1" id="KW-1133">Transmembrane helix</keyword>
<dbReference type="Gene3D" id="1.20.1280.50">
    <property type="match status" value="1"/>
</dbReference>
<evidence type="ECO:0000313" key="4">
    <source>
        <dbReference type="Proteomes" id="UP000712600"/>
    </source>
</evidence>
<keyword evidence="1" id="KW-0812">Transmembrane</keyword>
<dbReference type="InterPro" id="IPR001810">
    <property type="entry name" value="F-box_dom"/>
</dbReference>
<evidence type="ECO:0000259" key="2">
    <source>
        <dbReference type="PROSITE" id="PS50181"/>
    </source>
</evidence>
<comment type="caution">
    <text evidence="3">The sequence shown here is derived from an EMBL/GenBank/DDBJ whole genome shotgun (WGS) entry which is preliminary data.</text>
</comment>
<dbReference type="SUPFAM" id="SSF81383">
    <property type="entry name" value="F-box domain"/>
    <property type="match status" value="1"/>
</dbReference>
<evidence type="ECO:0000256" key="1">
    <source>
        <dbReference type="SAM" id="Phobius"/>
    </source>
</evidence>
<feature type="transmembrane region" description="Helical" evidence="1">
    <location>
        <begin position="72"/>
        <end position="100"/>
    </location>
</feature>
<dbReference type="SMART" id="SM00256">
    <property type="entry name" value="FBOX"/>
    <property type="match status" value="1"/>
</dbReference>
<dbReference type="PROSITE" id="PS50181">
    <property type="entry name" value="FBOX"/>
    <property type="match status" value="1"/>
</dbReference>
<protein>
    <recommendedName>
        <fullName evidence="2">F-box domain-containing protein</fullName>
    </recommendedName>
</protein>
<keyword evidence="1" id="KW-0472">Membrane</keyword>
<dbReference type="Pfam" id="PF00646">
    <property type="entry name" value="F-box"/>
    <property type="match status" value="1"/>
</dbReference>
<gene>
    <name evidence="3" type="ORF">F2Q69_00049924</name>
</gene>
<dbReference type="Proteomes" id="UP000712600">
    <property type="component" value="Unassembled WGS sequence"/>
</dbReference>
<evidence type="ECO:0000313" key="3">
    <source>
        <dbReference type="EMBL" id="KAF3523206.1"/>
    </source>
</evidence>
<dbReference type="PANTHER" id="PTHR32153">
    <property type="entry name" value="OJ000223_09.16 PROTEIN"/>
    <property type="match status" value="1"/>
</dbReference>
<sequence length="104" mass="12144">LQVKDVDWISKLPDDVLLVILSRLSTEEAVRTSLVSKRWEHVWKHISHLVLDMSRIINFKEPIDVSNRVATLLLSLFISFFSFFLFCSILKSIILCSWLVSQRL</sequence>
<reference evidence="3" key="1">
    <citation type="submission" date="2019-12" db="EMBL/GenBank/DDBJ databases">
        <title>Genome sequencing and annotation of Brassica cretica.</title>
        <authorList>
            <person name="Studholme D.J."/>
            <person name="Sarris P."/>
        </authorList>
    </citation>
    <scope>NUCLEOTIDE SEQUENCE</scope>
    <source>
        <strain evidence="3">PFS-109/04</strain>
        <tissue evidence="3">Leaf</tissue>
    </source>
</reference>
<accession>A0A8S9PXC1</accession>
<dbReference type="EMBL" id="QGKX02001347">
    <property type="protein sequence ID" value="KAF3523206.1"/>
    <property type="molecule type" value="Genomic_DNA"/>
</dbReference>
<dbReference type="InterPro" id="IPR036047">
    <property type="entry name" value="F-box-like_dom_sf"/>
</dbReference>
<organism evidence="3 4">
    <name type="scientific">Brassica cretica</name>
    <name type="common">Mustard</name>
    <dbReference type="NCBI Taxonomy" id="69181"/>
    <lineage>
        <taxon>Eukaryota</taxon>
        <taxon>Viridiplantae</taxon>
        <taxon>Streptophyta</taxon>
        <taxon>Embryophyta</taxon>
        <taxon>Tracheophyta</taxon>
        <taxon>Spermatophyta</taxon>
        <taxon>Magnoliopsida</taxon>
        <taxon>eudicotyledons</taxon>
        <taxon>Gunneridae</taxon>
        <taxon>Pentapetalae</taxon>
        <taxon>rosids</taxon>
        <taxon>malvids</taxon>
        <taxon>Brassicales</taxon>
        <taxon>Brassicaceae</taxon>
        <taxon>Brassiceae</taxon>
        <taxon>Brassica</taxon>
    </lineage>
</organism>
<feature type="domain" description="F-box" evidence="2">
    <location>
        <begin position="6"/>
        <end position="53"/>
    </location>
</feature>
<feature type="non-terminal residue" evidence="3">
    <location>
        <position position="1"/>
    </location>
</feature>
<proteinExistence type="predicted"/>
<name>A0A8S9PXC1_BRACR</name>
<dbReference type="InterPro" id="IPR044997">
    <property type="entry name" value="F-box_plant"/>
</dbReference>